<dbReference type="Gene3D" id="3.40.50.450">
    <property type="match status" value="1"/>
</dbReference>
<dbReference type="Proteomes" id="UP001230156">
    <property type="component" value="Unassembled WGS sequence"/>
</dbReference>
<organism evidence="1 2">
    <name type="scientific">Dongia sedimenti</name>
    <dbReference type="NCBI Taxonomy" id="3064282"/>
    <lineage>
        <taxon>Bacteria</taxon>
        <taxon>Pseudomonadati</taxon>
        <taxon>Pseudomonadota</taxon>
        <taxon>Alphaproteobacteria</taxon>
        <taxon>Rhodospirillales</taxon>
        <taxon>Dongiaceae</taxon>
        <taxon>Dongia</taxon>
    </lineage>
</organism>
<comment type="caution">
    <text evidence="1">The sequence shown here is derived from an EMBL/GenBank/DDBJ whole genome shotgun (WGS) entry which is preliminary data.</text>
</comment>
<evidence type="ECO:0000313" key="1">
    <source>
        <dbReference type="EMBL" id="MDQ7250765.1"/>
    </source>
</evidence>
<reference evidence="2" key="1">
    <citation type="submission" date="2023-08" db="EMBL/GenBank/DDBJ databases">
        <title>Rhodospirillaceae gen. nov., a novel taxon isolated from the Yangtze River Yuezi River estuary sludge.</title>
        <authorList>
            <person name="Ruan L."/>
        </authorList>
    </citation>
    <scope>NUCLEOTIDE SEQUENCE [LARGE SCALE GENOMIC DNA]</scope>
    <source>
        <strain evidence="2">R-7</strain>
    </source>
</reference>
<dbReference type="SUPFAM" id="SSF52309">
    <property type="entry name" value="N-(deoxy)ribosyltransferase-like"/>
    <property type="match status" value="1"/>
</dbReference>
<proteinExistence type="predicted"/>
<protein>
    <submittedName>
        <fullName evidence="1">Uncharacterized protein</fullName>
    </submittedName>
</protein>
<dbReference type="RefSeq" id="WP_379960445.1">
    <property type="nucleotide sequence ID" value="NZ_JAUYVI010000007.1"/>
</dbReference>
<sequence length="357" mass="39767">MAKKIGKKVGAEKKARTRWPFPRATLEEALKIAYAIKDFNGGNPWEPEEIRKAIGAGTGGNAYFYLTAASRDYGLTLGTTAAEKISLTDLGRDLVYAPGPDAERALKLRAFLNVDIFKRVLEYYKGSNLPEMKYLGNTLQKEFELEPETHEEFSRTFRENCQYLGITSGIPIPTEDHGDQSSALAAPETVTLAEAEGTSKLTAFVIMPFVERDLKHPAGFFAEVLRSIITPSARASNFTVRTANRQGSDLIQSTIINDLMEADLVIADLTEHNPNVMFELGMRMAEDKPVVLIKATGTGPLFDVDNMLRVFEYNPNLWSTTVEKDQPNLREFIKGAWENRASEKSYMKILRGAKKAS</sequence>
<keyword evidence="2" id="KW-1185">Reference proteome</keyword>
<gene>
    <name evidence="1" type="ORF">Q8A70_23960</name>
</gene>
<evidence type="ECO:0000313" key="2">
    <source>
        <dbReference type="Proteomes" id="UP001230156"/>
    </source>
</evidence>
<name>A0ABU0YSS6_9PROT</name>
<dbReference type="EMBL" id="JAUYVI010000007">
    <property type="protein sequence ID" value="MDQ7250765.1"/>
    <property type="molecule type" value="Genomic_DNA"/>
</dbReference>
<accession>A0ABU0YSS6</accession>